<dbReference type="EMBL" id="GGMR01007026">
    <property type="protein sequence ID" value="MBY19645.1"/>
    <property type="molecule type" value="Transcribed_RNA"/>
</dbReference>
<feature type="compositionally biased region" description="Low complexity" evidence="1">
    <location>
        <begin position="104"/>
        <end position="122"/>
    </location>
</feature>
<name>A0A2S2NR72_SCHGA</name>
<feature type="region of interest" description="Disordered" evidence="1">
    <location>
        <begin position="83"/>
        <end position="148"/>
    </location>
</feature>
<dbReference type="AlphaFoldDB" id="A0A2S2NR72"/>
<organism evidence="2">
    <name type="scientific">Schizaphis graminum</name>
    <name type="common">Green bug aphid</name>
    <dbReference type="NCBI Taxonomy" id="13262"/>
    <lineage>
        <taxon>Eukaryota</taxon>
        <taxon>Metazoa</taxon>
        <taxon>Ecdysozoa</taxon>
        <taxon>Arthropoda</taxon>
        <taxon>Hexapoda</taxon>
        <taxon>Insecta</taxon>
        <taxon>Pterygota</taxon>
        <taxon>Neoptera</taxon>
        <taxon>Paraneoptera</taxon>
        <taxon>Hemiptera</taxon>
        <taxon>Sternorrhyncha</taxon>
        <taxon>Aphidomorpha</taxon>
        <taxon>Aphidoidea</taxon>
        <taxon>Aphididae</taxon>
        <taxon>Aphidini</taxon>
        <taxon>Schizaphis</taxon>
    </lineage>
</organism>
<feature type="compositionally biased region" description="Basic and acidic residues" evidence="1">
    <location>
        <begin position="138"/>
        <end position="148"/>
    </location>
</feature>
<proteinExistence type="predicted"/>
<evidence type="ECO:0000313" key="2">
    <source>
        <dbReference type="EMBL" id="MBY19645.1"/>
    </source>
</evidence>
<gene>
    <name evidence="2" type="ORF">g.81992</name>
</gene>
<evidence type="ECO:0000256" key="1">
    <source>
        <dbReference type="SAM" id="MobiDB-lite"/>
    </source>
</evidence>
<reference evidence="2" key="1">
    <citation type="submission" date="2018-04" db="EMBL/GenBank/DDBJ databases">
        <title>Transcriptome of Schizaphis graminum biotype I.</title>
        <authorList>
            <person name="Scully E.D."/>
            <person name="Geib S.M."/>
            <person name="Palmer N.A."/>
            <person name="Koch K."/>
            <person name="Bradshaw J."/>
            <person name="Heng-Moss T."/>
            <person name="Sarath G."/>
        </authorList>
    </citation>
    <scope>NUCLEOTIDE SEQUENCE</scope>
</reference>
<sequence>MTGQNEPTTNSMTATPPHKYQRLYTLSQHLPSPQQYCSRVHSPDLHIDADAVPTSNSSNITSDNLNAAVAVATVTATACCCTSGDGETVISTGPQNDGDDKNEYNNSDNENNNSDNKNNNSGDCDDSWRCGAASDAKQSAEQHDGTRS</sequence>
<protein>
    <submittedName>
        <fullName evidence="2">Uncharacterized protein</fullName>
    </submittedName>
</protein>
<accession>A0A2S2NR72</accession>